<proteinExistence type="predicted"/>
<feature type="compositionally biased region" description="Basic and acidic residues" evidence="1">
    <location>
        <begin position="217"/>
        <end position="227"/>
    </location>
</feature>
<feature type="region of interest" description="Disordered" evidence="1">
    <location>
        <begin position="183"/>
        <end position="227"/>
    </location>
</feature>
<sequence length="227" mass="25142">MGTTRINSSSSFKTIGSELQKGIWDDQIYIMDREHQQEQVEAGSWCGKPGSGSSSAIRWSNPFAVDPIAASWHIVSARSLVVYCRWSRIPPTGDQGPFRPVIKEHFAVPSPSLQMMLPIPRQVPLLTKQILSIKPYSALSTPIMRQIPKPESCARMTAARTNKGAFLSKSKIWAVPPSLKAKSISKKGSNAKFQKQVPKEKPKTKSEAYTKSSSPKGSKEIRTRGIY</sequence>
<dbReference type="InParanoid" id="A0A163BGG1"/>
<accession>A0A163BGG1</accession>
<reference evidence="3" key="1">
    <citation type="submission" date="2015-06" db="EMBL/GenBank/DDBJ databases">
        <title>Expansion of signal transduction pathways in fungi by whole-genome duplication.</title>
        <authorList>
            <consortium name="DOE Joint Genome Institute"/>
            <person name="Corrochano L.M."/>
            <person name="Kuo A."/>
            <person name="Marcet-Houben M."/>
            <person name="Polaino S."/>
            <person name="Salamov A."/>
            <person name="Villalobos J.M."/>
            <person name="Alvarez M.I."/>
            <person name="Avalos J."/>
            <person name="Benito E.P."/>
            <person name="Benoit I."/>
            <person name="Burger G."/>
            <person name="Camino L.P."/>
            <person name="Canovas D."/>
            <person name="Cerda-Olmedo E."/>
            <person name="Cheng J.-F."/>
            <person name="Dominguez A."/>
            <person name="Elias M."/>
            <person name="Eslava A.P."/>
            <person name="Glaser F."/>
            <person name="Grimwood J."/>
            <person name="Gutierrez G."/>
            <person name="Heitman J."/>
            <person name="Henrissat B."/>
            <person name="Iturriaga E.A."/>
            <person name="Lang B.F."/>
            <person name="Lavin J.L."/>
            <person name="Lee S."/>
            <person name="Li W."/>
            <person name="Lindquist E."/>
            <person name="Lopez-Garcia S."/>
            <person name="Luque E.M."/>
            <person name="Marcos A.T."/>
            <person name="Martin J."/>
            <person name="McCluskey K."/>
            <person name="Medina H.R."/>
            <person name="Miralles-Duran A."/>
            <person name="Miyazaki A."/>
            <person name="Munoz-Torres E."/>
            <person name="Oguiza J.A."/>
            <person name="Ohm R."/>
            <person name="Olmedo M."/>
            <person name="Orejas M."/>
            <person name="Ortiz-Castellanos L."/>
            <person name="Pisabarro A.G."/>
            <person name="Rodriguez-Romero J."/>
            <person name="Ruiz-Herrera J."/>
            <person name="Ruiz-Vazquez R."/>
            <person name="Sanz C."/>
            <person name="Schackwitz W."/>
            <person name="Schmutz J."/>
            <person name="Shahriari M."/>
            <person name="Shelest E."/>
            <person name="Silva-Franco F."/>
            <person name="Soanes D."/>
            <person name="Syed K."/>
            <person name="Tagua V.G."/>
            <person name="Talbot N.J."/>
            <person name="Thon M."/>
            <person name="De vries R.P."/>
            <person name="Wiebenga A."/>
            <person name="Yadav J.S."/>
            <person name="Braun E.L."/>
            <person name="Baker S."/>
            <person name="Garre V."/>
            <person name="Horwitz B."/>
            <person name="Torres-Martinez S."/>
            <person name="Idnurm A."/>
            <person name="Herrera-Estrella A."/>
            <person name="Gabaldon T."/>
            <person name="Grigoriev I.V."/>
        </authorList>
    </citation>
    <scope>NUCLEOTIDE SEQUENCE [LARGE SCALE GENOMIC DNA]</scope>
    <source>
        <strain evidence="3">NRRL 1555(-)</strain>
    </source>
</reference>
<dbReference type="GeneID" id="28991031"/>
<evidence type="ECO:0000256" key="1">
    <source>
        <dbReference type="SAM" id="MobiDB-lite"/>
    </source>
</evidence>
<dbReference type="Proteomes" id="UP000077315">
    <property type="component" value="Unassembled WGS sequence"/>
</dbReference>
<evidence type="ECO:0000313" key="3">
    <source>
        <dbReference type="Proteomes" id="UP000077315"/>
    </source>
</evidence>
<dbReference type="EMBL" id="KV440971">
    <property type="protein sequence ID" value="OAD81441.1"/>
    <property type="molecule type" value="Genomic_DNA"/>
</dbReference>
<evidence type="ECO:0000313" key="2">
    <source>
        <dbReference type="EMBL" id="OAD81441.1"/>
    </source>
</evidence>
<organism evidence="2 3">
    <name type="scientific">Phycomyces blakesleeanus (strain ATCC 8743b / DSM 1359 / FGSC 10004 / NBRC 33097 / NRRL 1555)</name>
    <dbReference type="NCBI Taxonomy" id="763407"/>
    <lineage>
        <taxon>Eukaryota</taxon>
        <taxon>Fungi</taxon>
        <taxon>Fungi incertae sedis</taxon>
        <taxon>Mucoromycota</taxon>
        <taxon>Mucoromycotina</taxon>
        <taxon>Mucoromycetes</taxon>
        <taxon>Mucorales</taxon>
        <taxon>Phycomycetaceae</taxon>
        <taxon>Phycomyces</taxon>
    </lineage>
</organism>
<feature type="compositionally biased region" description="Basic and acidic residues" evidence="1">
    <location>
        <begin position="197"/>
        <end position="208"/>
    </location>
</feature>
<protein>
    <submittedName>
        <fullName evidence="2">Uncharacterized protein</fullName>
    </submittedName>
</protein>
<name>A0A163BGG1_PHYB8</name>
<dbReference type="AlphaFoldDB" id="A0A163BGG1"/>
<dbReference type="VEuPathDB" id="FungiDB:PHYBLDRAFT_138991"/>
<gene>
    <name evidence="2" type="ORF">PHYBLDRAFT_138991</name>
</gene>
<keyword evidence="3" id="KW-1185">Reference proteome</keyword>
<dbReference type="RefSeq" id="XP_018299481.1">
    <property type="nucleotide sequence ID" value="XM_018430125.1"/>
</dbReference>